<dbReference type="Pfam" id="PF13274">
    <property type="entry name" value="SocA_Panacea"/>
    <property type="match status" value="1"/>
</dbReference>
<dbReference type="RefSeq" id="WP_129301855.1">
    <property type="nucleotide sequence ID" value="NZ_MSSM01000017.1"/>
</dbReference>
<evidence type="ECO:0000313" key="4">
    <source>
        <dbReference type="Proteomes" id="UP000290475"/>
    </source>
</evidence>
<evidence type="ECO:0000313" key="2">
    <source>
        <dbReference type="EMBL" id="RXT17738.1"/>
    </source>
</evidence>
<evidence type="ECO:0000313" key="3">
    <source>
        <dbReference type="EMBL" id="RXT24554.1"/>
    </source>
</evidence>
<dbReference type="InterPro" id="IPR025272">
    <property type="entry name" value="SocA_Panacea"/>
</dbReference>
<dbReference type="EMBL" id="MSSM01000067">
    <property type="protein sequence ID" value="RXT17738.1"/>
    <property type="molecule type" value="Genomic_DNA"/>
</dbReference>
<reference evidence="3 4" key="1">
    <citation type="submission" date="2017-01" db="EMBL/GenBank/DDBJ databases">
        <title>Lactobacillus chiayiensis sp. nov., a lactic acid bacterium isolated from compost.</title>
        <authorList>
            <person name="Huang C.-H."/>
        </authorList>
    </citation>
    <scope>NUCLEOTIDE SEQUENCE [LARGE SCALE GENOMIC DNA]</scope>
    <source>
        <strain evidence="3">Chh01</strain>
        <strain evidence="4">chh01</strain>
    </source>
</reference>
<accession>A0A4Q1TZE4</accession>
<proteinExistence type="predicted"/>
<organism evidence="3 4">
    <name type="scientific">Lacticaseibacillus chiayiensis</name>
    <dbReference type="NCBI Taxonomy" id="2100821"/>
    <lineage>
        <taxon>Bacteria</taxon>
        <taxon>Bacillati</taxon>
        <taxon>Bacillota</taxon>
        <taxon>Bacilli</taxon>
        <taxon>Lactobacillales</taxon>
        <taxon>Lactobacillaceae</taxon>
        <taxon>Lacticaseibacillus</taxon>
    </lineage>
</organism>
<name>A0A4Q1TZE4_9LACO</name>
<dbReference type="AlphaFoldDB" id="A0A4Q1TZE4"/>
<sequence length="149" mass="17409">MEQHMSYKDVAAWFLSKSAMSPKKLQKLVYYFQAWGNALLHYPVIDDTYFEAWPHGPVSMDLYQDYKKYGWTDIEKGKPIEINSENLDNLLESVWVTYGDKSANELEALTHKEMPWKKARAELGPGEHSNKRIADEDMKEFYQSIYSGD</sequence>
<dbReference type="EMBL" id="MSSM01000017">
    <property type="protein sequence ID" value="RXT24554.1"/>
    <property type="molecule type" value="Genomic_DNA"/>
</dbReference>
<evidence type="ECO:0000259" key="1">
    <source>
        <dbReference type="Pfam" id="PF13274"/>
    </source>
</evidence>
<feature type="domain" description="Antitoxin SocA-like Panacea" evidence="1">
    <location>
        <begin position="25"/>
        <end position="117"/>
    </location>
</feature>
<gene>
    <name evidence="3" type="ORF">BVJ53_07320</name>
    <name evidence="2" type="ORF">BVJ53_14345</name>
</gene>
<comment type="caution">
    <text evidence="3">The sequence shown here is derived from an EMBL/GenBank/DDBJ whole genome shotgun (WGS) entry which is preliminary data.</text>
</comment>
<dbReference type="Proteomes" id="UP000290475">
    <property type="component" value="Unassembled WGS sequence"/>
</dbReference>
<protein>
    <recommendedName>
        <fullName evidence="1">Antitoxin SocA-like Panacea domain-containing protein</fullName>
    </recommendedName>
</protein>